<reference evidence="2" key="1">
    <citation type="submission" date="2021-01" db="EMBL/GenBank/DDBJ databases">
        <authorList>
            <person name="Corre E."/>
            <person name="Pelletier E."/>
            <person name="Niang G."/>
            <person name="Scheremetjew M."/>
            <person name="Finn R."/>
            <person name="Kale V."/>
            <person name="Holt S."/>
            <person name="Cochrane G."/>
            <person name="Meng A."/>
            <person name="Brown T."/>
            <person name="Cohen L."/>
        </authorList>
    </citation>
    <scope>NUCLEOTIDE SEQUENCE</scope>
    <source>
        <strain evidence="2">CCMP1661</strain>
    </source>
</reference>
<proteinExistence type="predicted"/>
<sequence length="163" mass="18673">MLSAAKGFAVYFFVSLVTAQAFVITIGVQSQAHAERMSTNALLQSFPKFANLLYFEPLKSFDDSIEAPEKASVEESQRAVIEAYAFIKKNSKKPAKRNEDKNNEESNDSPPLPKKKRYVPIEEWDAATKNTDLSWEKRVQFEAQQFGNQFRQNEILQNSIKRF</sequence>
<organism evidence="2">
    <name type="scientific">Fibrocapsa japonica</name>
    <dbReference type="NCBI Taxonomy" id="94617"/>
    <lineage>
        <taxon>Eukaryota</taxon>
        <taxon>Sar</taxon>
        <taxon>Stramenopiles</taxon>
        <taxon>Ochrophyta</taxon>
        <taxon>Raphidophyceae</taxon>
        <taxon>Chattonellales</taxon>
        <taxon>Chattonellaceae</taxon>
        <taxon>Fibrocapsa</taxon>
    </lineage>
</organism>
<gene>
    <name evidence="2" type="ORF">FJAP1339_LOCUS10639</name>
</gene>
<feature type="region of interest" description="Disordered" evidence="1">
    <location>
        <begin position="91"/>
        <end position="121"/>
    </location>
</feature>
<dbReference type="AlphaFoldDB" id="A0A7S2V544"/>
<protein>
    <submittedName>
        <fullName evidence="2">Uncharacterized protein</fullName>
    </submittedName>
</protein>
<dbReference type="EMBL" id="HBHR01020964">
    <property type="protein sequence ID" value="CAD9872335.1"/>
    <property type="molecule type" value="Transcribed_RNA"/>
</dbReference>
<evidence type="ECO:0000256" key="1">
    <source>
        <dbReference type="SAM" id="MobiDB-lite"/>
    </source>
</evidence>
<accession>A0A7S2V544</accession>
<evidence type="ECO:0000313" key="2">
    <source>
        <dbReference type="EMBL" id="CAD9872335.1"/>
    </source>
</evidence>
<name>A0A7S2V544_9STRA</name>